<keyword evidence="1" id="KW-0472">Membrane</keyword>
<keyword evidence="1" id="KW-1133">Transmembrane helix</keyword>
<dbReference type="RefSeq" id="WP_371837119.1">
    <property type="nucleotide sequence ID" value="NZ_JBGMEK010000001.1"/>
</dbReference>
<feature type="transmembrane region" description="Helical" evidence="1">
    <location>
        <begin position="48"/>
        <end position="66"/>
    </location>
</feature>
<dbReference type="SUPFAM" id="SSF140990">
    <property type="entry name" value="FtsH protease domain-like"/>
    <property type="match status" value="1"/>
</dbReference>
<reference evidence="3 4" key="1">
    <citation type="submission" date="2024-08" db="EMBL/GenBank/DDBJ databases">
        <authorList>
            <person name="Ishaq N."/>
        </authorList>
    </citation>
    <scope>NUCLEOTIDE SEQUENCE [LARGE SCALE GENOMIC DNA]</scope>
    <source>
        <strain evidence="3 4">DSM 18651</strain>
    </source>
</reference>
<keyword evidence="4" id="KW-1185">Reference proteome</keyword>
<evidence type="ECO:0000256" key="1">
    <source>
        <dbReference type="SAM" id="Phobius"/>
    </source>
</evidence>
<dbReference type="InterPro" id="IPR000642">
    <property type="entry name" value="Peptidase_M41"/>
</dbReference>
<feature type="domain" description="Peptidase M41" evidence="2">
    <location>
        <begin position="162"/>
        <end position="256"/>
    </location>
</feature>
<evidence type="ECO:0000313" key="3">
    <source>
        <dbReference type="EMBL" id="MFA0809501.1"/>
    </source>
</evidence>
<protein>
    <recommendedName>
        <fullName evidence="2">Peptidase M41 domain-containing protein</fullName>
    </recommendedName>
</protein>
<comment type="caution">
    <text evidence="3">The sequence shown here is derived from an EMBL/GenBank/DDBJ whole genome shotgun (WGS) entry which is preliminary data.</text>
</comment>
<evidence type="ECO:0000259" key="2">
    <source>
        <dbReference type="Pfam" id="PF01434"/>
    </source>
</evidence>
<evidence type="ECO:0000313" key="4">
    <source>
        <dbReference type="Proteomes" id="UP001569428"/>
    </source>
</evidence>
<accession>A0ABV4NTS3</accession>
<dbReference type="Gene3D" id="1.20.58.760">
    <property type="entry name" value="Peptidase M41"/>
    <property type="match status" value="1"/>
</dbReference>
<sequence length="341" mass="39114">MKALRSLLTFMDLSIPKRLILSLLPLFLLFWCSSRILTSPSSKTLWDVINPIAAIGCWILYLLLFIKTFQHRRWDIIVTRRIIETSLFLLILGSLWPYLSNLFIYLIGLDGESKAVIFMLGTLAYAAHCLWKLISKLNQKPQALVLHKLFAGSVKKSASTVRTKRIVASHEAGHVMLFSCLSNIPHNVSVSIKEEDKSLGRVTSQIMNETIPSDLLEWKMLLCLAGRAAELYRYQKYSIGSENDLSKWEALADLYLSNGMGAFYYINTNSEEKWNHNLKVLYELRLELELKLAEFFKNNEEVLSAIENSLLKDTKLHGTKLKELLDRVVITRDMPCPKEMK</sequence>
<proteinExistence type="predicted"/>
<dbReference type="Proteomes" id="UP001569428">
    <property type="component" value="Unassembled WGS sequence"/>
</dbReference>
<dbReference type="Pfam" id="PF01434">
    <property type="entry name" value="Peptidase_M41"/>
    <property type="match status" value="1"/>
</dbReference>
<organism evidence="3 4">
    <name type="scientific">Microbulbifer epialgicus</name>
    <dbReference type="NCBI Taxonomy" id="393907"/>
    <lineage>
        <taxon>Bacteria</taxon>
        <taxon>Pseudomonadati</taxon>
        <taxon>Pseudomonadota</taxon>
        <taxon>Gammaproteobacteria</taxon>
        <taxon>Cellvibrionales</taxon>
        <taxon>Microbulbiferaceae</taxon>
        <taxon>Microbulbifer</taxon>
    </lineage>
</organism>
<name>A0ABV4NTS3_9GAMM</name>
<dbReference type="EMBL" id="JBGMEK010000001">
    <property type="protein sequence ID" value="MFA0809501.1"/>
    <property type="molecule type" value="Genomic_DNA"/>
</dbReference>
<keyword evidence="1" id="KW-0812">Transmembrane</keyword>
<dbReference type="InterPro" id="IPR037219">
    <property type="entry name" value="Peptidase_M41-like"/>
</dbReference>
<feature type="transmembrane region" description="Helical" evidence="1">
    <location>
        <begin position="87"/>
        <end position="109"/>
    </location>
</feature>
<gene>
    <name evidence="3" type="ORF">ACCI49_01095</name>
</gene>